<comment type="subcellular location">
    <subcellularLocation>
        <location evidence="1">Cell membrane</location>
        <topology evidence="1">Multi-pass membrane protein</topology>
    </subcellularLocation>
</comment>
<gene>
    <name evidence="7" type="ORF">GCL60_08675</name>
</gene>
<accession>A0A6N6VS20</accession>
<dbReference type="OrthoDB" id="5293674at2"/>
<protein>
    <recommendedName>
        <fullName evidence="9">Flippase-like domain-containing protein</fullName>
    </recommendedName>
</protein>
<feature type="transmembrane region" description="Helical" evidence="6">
    <location>
        <begin position="147"/>
        <end position="168"/>
    </location>
</feature>
<keyword evidence="5 6" id="KW-0472">Membrane</keyword>
<feature type="transmembrane region" description="Helical" evidence="6">
    <location>
        <begin position="293"/>
        <end position="326"/>
    </location>
</feature>
<reference evidence="7 8" key="1">
    <citation type="submission" date="2019-10" db="EMBL/GenBank/DDBJ databases">
        <title>New species of Slilvanegrellaceae.</title>
        <authorList>
            <person name="Pitt A."/>
            <person name="Hahn M.W."/>
        </authorList>
    </citation>
    <scope>NUCLEOTIDE SEQUENCE [LARGE SCALE GENOMIC DNA]</scope>
    <source>
        <strain evidence="7 8">SP-Ram-0.45-NSY-1</strain>
    </source>
</reference>
<evidence type="ECO:0000256" key="2">
    <source>
        <dbReference type="ARBA" id="ARBA00022475"/>
    </source>
</evidence>
<name>A0A6N6VS20_9BACT</name>
<organism evidence="7 8">
    <name type="scientific">Silvanigrella paludirubra</name>
    <dbReference type="NCBI Taxonomy" id="2499159"/>
    <lineage>
        <taxon>Bacteria</taxon>
        <taxon>Pseudomonadati</taxon>
        <taxon>Bdellovibrionota</taxon>
        <taxon>Oligoflexia</taxon>
        <taxon>Silvanigrellales</taxon>
        <taxon>Silvanigrellaceae</taxon>
        <taxon>Silvanigrella</taxon>
    </lineage>
</organism>
<keyword evidence="3 6" id="KW-0812">Transmembrane</keyword>
<dbReference type="GO" id="GO:0005886">
    <property type="term" value="C:plasma membrane"/>
    <property type="evidence" value="ECO:0007669"/>
    <property type="project" value="UniProtKB-SubCell"/>
</dbReference>
<dbReference type="Pfam" id="PF03706">
    <property type="entry name" value="LPG_synthase_TM"/>
    <property type="match status" value="1"/>
</dbReference>
<keyword evidence="8" id="KW-1185">Reference proteome</keyword>
<evidence type="ECO:0008006" key="9">
    <source>
        <dbReference type="Google" id="ProtNLM"/>
    </source>
</evidence>
<keyword evidence="2" id="KW-1003">Cell membrane</keyword>
<dbReference type="AlphaFoldDB" id="A0A6N6VS20"/>
<feature type="transmembrane region" description="Helical" evidence="6">
    <location>
        <begin position="338"/>
        <end position="357"/>
    </location>
</feature>
<evidence type="ECO:0000256" key="3">
    <source>
        <dbReference type="ARBA" id="ARBA00022692"/>
    </source>
</evidence>
<dbReference type="Proteomes" id="UP000437748">
    <property type="component" value="Unassembled WGS sequence"/>
</dbReference>
<evidence type="ECO:0000256" key="5">
    <source>
        <dbReference type="ARBA" id="ARBA00023136"/>
    </source>
</evidence>
<evidence type="ECO:0000256" key="4">
    <source>
        <dbReference type="ARBA" id="ARBA00022989"/>
    </source>
</evidence>
<comment type="caution">
    <text evidence="7">The sequence shown here is derived from an EMBL/GenBank/DDBJ whole genome shotgun (WGS) entry which is preliminary data.</text>
</comment>
<feature type="transmembrane region" description="Helical" evidence="6">
    <location>
        <begin position="42"/>
        <end position="62"/>
    </location>
</feature>
<evidence type="ECO:0000313" key="7">
    <source>
        <dbReference type="EMBL" id="KAB8038922.1"/>
    </source>
</evidence>
<evidence type="ECO:0000313" key="8">
    <source>
        <dbReference type="Proteomes" id="UP000437748"/>
    </source>
</evidence>
<feature type="transmembrane region" description="Helical" evidence="6">
    <location>
        <begin position="7"/>
        <end position="22"/>
    </location>
</feature>
<feature type="transmembrane region" description="Helical" evidence="6">
    <location>
        <begin position="259"/>
        <end position="281"/>
    </location>
</feature>
<dbReference type="RefSeq" id="WP_153420319.1">
    <property type="nucleotide sequence ID" value="NZ_WFLM01000003.1"/>
</dbReference>
<evidence type="ECO:0000256" key="1">
    <source>
        <dbReference type="ARBA" id="ARBA00004651"/>
    </source>
</evidence>
<dbReference type="EMBL" id="WFLM01000003">
    <property type="protein sequence ID" value="KAB8038922.1"/>
    <property type="molecule type" value="Genomic_DNA"/>
</dbReference>
<sequence>MKTLIKFIVLFLFSVIAIYFLLHQKIIDINALKNAFNTNKSLILLIAIIQISVCLFMTLRYFSLLKIFKIKTDFQNVLAATFVSNGIGQWMPGSMAFIEVIRIGLMLGADKHLNQKNLDKKEIEIKENLAELALKSKLAAVSIIDRLIGILVMLGFGLIVSSFVYFQISSNLNMIDKANSLKGFLVLTLLLFIAIIMLPFLSKSKVFRKILSRFERLFLALFKKGFLNKIIRKLFHEINSLLDAIVLGSSKLYLFWKPFFYSIMCVLLSCLGLYLSSIALSNKIPFEVILATISILSIASLLPIGIAGVGGMQIIAAIVFSLFLISPQAASSSQLLQTSVNLLAVSAVGILFARLSAKQIRAILLSRKNQQLIDGKKTSDITDV</sequence>
<keyword evidence="4 6" id="KW-1133">Transmembrane helix</keyword>
<evidence type="ECO:0000256" key="6">
    <source>
        <dbReference type="SAM" id="Phobius"/>
    </source>
</evidence>
<feature type="transmembrane region" description="Helical" evidence="6">
    <location>
        <begin position="180"/>
        <end position="201"/>
    </location>
</feature>
<proteinExistence type="predicted"/>
<dbReference type="InterPro" id="IPR022791">
    <property type="entry name" value="L-PG_synthase/AglD"/>
</dbReference>